<evidence type="ECO:0000256" key="1">
    <source>
        <dbReference type="ARBA" id="ARBA00004141"/>
    </source>
</evidence>
<dbReference type="RefSeq" id="WP_190945872.1">
    <property type="nucleotide sequence ID" value="NZ_JACJSI010000221.1"/>
</dbReference>
<dbReference type="InterPro" id="IPR010617">
    <property type="entry name" value="TMEM175-like"/>
</dbReference>
<gene>
    <name evidence="14" type="ORF">H6G97_38475</name>
</gene>
<keyword evidence="11" id="KW-0407">Ion channel</keyword>
<evidence type="ECO:0000256" key="4">
    <source>
        <dbReference type="ARBA" id="ARBA00022538"/>
    </source>
</evidence>
<comment type="caution">
    <text evidence="14">The sequence shown here is derived from an EMBL/GenBank/DDBJ whole genome shotgun (WGS) entry which is preliminary data.</text>
</comment>
<protein>
    <submittedName>
        <fullName evidence="14">DUF1211 domain-containing protein</fullName>
    </submittedName>
</protein>
<evidence type="ECO:0000256" key="9">
    <source>
        <dbReference type="ARBA" id="ARBA00023065"/>
    </source>
</evidence>
<keyword evidence="8 13" id="KW-1133">Transmembrane helix</keyword>
<evidence type="ECO:0000256" key="2">
    <source>
        <dbReference type="ARBA" id="ARBA00006920"/>
    </source>
</evidence>
<keyword evidence="7" id="KW-0630">Potassium</keyword>
<evidence type="ECO:0000256" key="11">
    <source>
        <dbReference type="ARBA" id="ARBA00023303"/>
    </source>
</evidence>
<proteinExistence type="inferred from homology"/>
<name>A0ABR8E093_9NOSO</name>
<feature type="transmembrane region" description="Helical" evidence="13">
    <location>
        <begin position="122"/>
        <end position="142"/>
    </location>
</feature>
<dbReference type="Proteomes" id="UP000623440">
    <property type="component" value="Unassembled WGS sequence"/>
</dbReference>
<evidence type="ECO:0000256" key="5">
    <source>
        <dbReference type="ARBA" id="ARBA00022692"/>
    </source>
</evidence>
<evidence type="ECO:0000256" key="10">
    <source>
        <dbReference type="ARBA" id="ARBA00023136"/>
    </source>
</evidence>
<keyword evidence="5 13" id="KW-0812">Transmembrane</keyword>
<keyword evidence="9" id="KW-0406">Ion transport</keyword>
<dbReference type="Pfam" id="PF06736">
    <property type="entry name" value="TMEM175"/>
    <property type="match status" value="1"/>
</dbReference>
<keyword evidence="15" id="KW-1185">Reference proteome</keyword>
<keyword evidence="6" id="KW-0631">Potassium channel</keyword>
<evidence type="ECO:0000256" key="3">
    <source>
        <dbReference type="ARBA" id="ARBA00022448"/>
    </source>
</evidence>
<evidence type="ECO:0000256" key="8">
    <source>
        <dbReference type="ARBA" id="ARBA00022989"/>
    </source>
</evidence>
<feature type="transmembrane region" description="Helical" evidence="13">
    <location>
        <begin position="15"/>
        <end position="34"/>
    </location>
</feature>
<evidence type="ECO:0000313" key="14">
    <source>
        <dbReference type="EMBL" id="MBD2535000.1"/>
    </source>
</evidence>
<keyword evidence="4" id="KW-0633">Potassium transport</keyword>
<reference evidence="14 15" key="1">
    <citation type="journal article" date="2020" name="ISME J.">
        <title>Comparative genomics reveals insights into cyanobacterial evolution and habitat adaptation.</title>
        <authorList>
            <person name="Chen M.Y."/>
            <person name="Teng W.K."/>
            <person name="Zhao L."/>
            <person name="Hu C.X."/>
            <person name="Zhou Y.K."/>
            <person name="Han B.P."/>
            <person name="Song L.R."/>
            <person name="Shu W.S."/>
        </authorList>
    </citation>
    <scope>NUCLEOTIDE SEQUENCE [LARGE SCALE GENOMIC DNA]</scope>
    <source>
        <strain evidence="14 15">FACHB-838</strain>
    </source>
</reference>
<evidence type="ECO:0000256" key="12">
    <source>
        <dbReference type="ARBA" id="ARBA00034430"/>
    </source>
</evidence>
<feature type="transmembrane region" description="Helical" evidence="13">
    <location>
        <begin position="94"/>
        <end position="116"/>
    </location>
</feature>
<keyword evidence="10 13" id="KW-0472">Membrane</keyword>
<evidence type="ECO:0000256" key="6">
    <source>
        <dbReference type="ARBA" id="ARBA00022826"/>
    </source>
</evidence>
<organism evidence="14 15">
    <name type="scientific">Nostoc flagelliforme FACHB-838</name>
    <dbReference type="NCBI Taxonomy" id="2692904"/>
    <lineage>
        <taxon>Bacteria</taxon>
        <taxon>Bacillati</taxon>
        <taxon>Cyanobacteriota</taxon>
        <taxon>Cyanophyceae</taxon>
        <taxon>Nostocales</taxon>
        <taxon>Nostocaceae</taxon>
        <taxon>Nostoc</taxon>
    </lineage>
</organism>
<accession>A0ABR8E093</accession>
<feature type="transmembrane region" description="Helical" evidence="13">
    <location>
        <begin position="54"/>
        <end position="74"/>
    </location>
</feature>
<comment type="similarity">
    <text evidence="2">Belongs to the TMEM175 family.</text>
</comment>
<dbReference type="EMBL" id="JACJSI010000221">
    <property type="protein sequence ID" value="MBD2535000.1"/>
    <property type="molecule type" value="Genomic_DNA"/>
</dbReference>
<evidence type="ECO:0000256" key="7">
    <source>
        <dbReference type="ARBA" id="ARBA00022958"/>
    </source>
</evidence>
<dbReference type="PANTHER" id="PTHR31462:SF5">
    <property type="entry name" value="ENDOSOMAL_LYSOSOMAL PROTON CHANNEL TMEM175"/>
    <property type="match status" value="1"/>
</dbReference>
<sequence>MQPDHSNSQTAIHHLARLSDCVFALAMAITFMGFKLPETVQLLSNLEVNQFLTGQLKSLGIYIIAFILVAFYWINHTQQFSYFKRTNETHLFIYTLYLMCLLVIPFSNDLVFRLSSNPFAKIWFNTNIFLIGLLSFTSWIYATHQNRLVGEDLDIQIIRSMQVKALIEPVCALISIPVALVSPDFSDLVWLLIPVVSLVLNKALRQTSRSNVMPVSNQLVE</sequence>
<dbReference type="PANTHER" id="PTHR31462">
    <property type="entry name" value="ENDOSOMAL/LYSOSOMAL POTASSIUM CHANNEL TMEM175"/>
    <property type="match status" value="1"/>
</dbReference>
<evidence type="ECO:0000313" key="15">
    <source>
        <dbReference type="Proteomes" id="UP000623440"/>
    </source>
</evidence>
<keyword evidence="3" id="KW-0813">Transport</keyword>
<evidence type="ECO:0000256" key="13">
    <source>
        <dbReference type="SAM" id="Phobius"/>
    </source>
</evidence>
<comment type="catalytic activity">
    <reaction evidence="12">
        <text>K(+)(in) = K(+)(out)</text>
        <dbReference type="Rhea" id="RHEA:29463"/>
        <dbReference type="ChEBI" id="CHEBI:29103"/>
    </reaction>
</comment>
<comment type="subcellular location">
    <subcellularLocation>
        <location evidence="1">Membrane</location>
        <topology evidence="1">Multi-pass membrane protein</topology>
    </subcellularLocation>
</comment>